<dbReference type="Gene3D" id="3.30.1180.10">
    <property type="match status" value="1"/>
</dbReference>
<dbReference type="GO" id="GO:0008289">
    <property type="term" value="F:lipid binding"/>
    <property type="evidence" value="ECO:0007669"/>
    <property type="project" value="UniProtKB-KW"/>
</dbReference>
<comment type="caution">
    <text evidence="4">The sequence shown here is derived from an EMBL/GenBank/DDBJ whole genome shotgun (WGS) entry which is preliminary data.</text>
</comment>
<reference evidence="4 5" key="1">
    <citation type="submission" date="2016-07" db="EMBL/GenBank/DDBJ databases">
        <title>Caryophanon tenue genome sequencing.</title>
        <authorList>
            <person name="Verma A."/>
            <person name="Pal Y."/>
            <person name="Krishnamurthi S."/>
        </authorList>
    </citation>
    <scope>NUCLEOTIDE SEQUENCE [LARGE SCALE GENOMIC DNA]</scope>
    <source>
        <strain evidence="4 5">DSM 14152</strain>
    </source>
</reference>
<dbReference type="InterPro" id="IPR050270">
    <property type="entry name" value="DegV_domain_contain"/>
</dbReference>
<dbReference type="OrthoDB" id="9780660at2"/>
<dbReference type="PANTHER" id="PTHR33434:SF3">
    <property type="entry name" value="DEGV DOMAIN-CONTAINING PROTEIN YITS"/>
    <property type="match status" value="1"/>
</dbReference>
<evidence type="ECO:0000313" key="4">
    <source>
        <dbReference type="EMBL" id="OCS85432.1"/>
    </source>
</evidence>
<dbReference type="InterPro" id="IPR043168">
    <property type="entry name" value="DegV_C"/>
</dbReference>
<dbReference type="PANTHER" id="PTHR33434">
    <property type="entry name" value="DEGV DOMAIN-CONTAINING PROTEIN DR_1986-RELATED"/>
    <property type="match status" value="1"/>
</dbReference>
<feature type="transmembrane region" description="Helical" evidence="3">
    <location>
        <begin position="259"/>
        <end position="279"/>
    </location>
</feature>
<dbReference type="EMBL" id="MASJ01000014">
    <property type="protein sequence ID" value="OCS85432.1"/>
    <property type="molecule type" value="Genomic_DNA"/>
</dbReference>
<dbReference type="RefSeq" id="WP_066544995.1">
    <property type="nucleotide sequence ID" value="NZ_MASJ01000014.1"/>
</dbReference>
<evidence type="ECO:0000313" key="5">
    <source>
        <dbReference type="Proteomes" id="UP000093199"/>
    </source>
</evidence>
<evidence type="ECO:0000256" key="1">
    <source>
        <dbReference type="ARBA" id="ARBA00003238"/>
    </source>
</evidence>
<protein>
    <submittedName>
        <fullName evidence="4">Fatty acid-binding protein DegV</fullName>
    </submittedName>
</protein>
<dbReference type="AlphaFoldDB" id="A0A1C0YE19"/>
<keyword evidence="3" id="KW-0812">Transmembrane</keyword>
<name>A0A1C0YE19_9BACL</name>
<dbReference type="PROSITE" id="PS51482">
    <property type="entry name" value="DEGV"/>
    <property type="match status" value="1"/>
</dbReference>
<dbReference type="SUPFAM" id="SSF82549">
    <property type="entry name" value="DAK1/DegV-like"/>
    <property type="match status" value="1"/>
</dbReference>
<gene>
    <name evidence="4" type="ORF">A6M13_13420</name>
</gene>
<keyword evidence="3" id="KW-0472">Membrane</keyword>
<keyword evidence="3" id="KW-1133">Transmembrane helix</keyword>
<keyword evidence="5" id="KW-1185">Reference proteome</keyword>
<organism evidence="4 5">
    <name type="scientific">Caryophanon tenue</name>
    <dbReference type="NCBI Taxonomy" id="33978"/>
    <lineage>
        <taxon>Bacteria</taxon>
        <taxon>Bacillati</taxon>
        <taxon>Bacillota</taxon>
        <taxon>Bacilli</taxon>
        <taxon>Bacillales</taxon>
        <taxon>Caryophanaceae</taxon>
        <taxon>Caryophanon</taxon>
    </lineage>
</organism>
<dbReference type="InterPro" id="IPR003797">
    <property type="entry name" value="DegV"/>
</dbReference>
<sequence length="281" mass="30398">MKLYTDSACDLPLTYLEAHDITLFPLRVEYNGQDLADRVEITPQQIFDILEQGGQPKTSQVSPETFLAAFTEQAKAGEEGVYIAFSSGLSGTFATAVMMREQVKETYPDFSLHIIDTKCASFGQGFVVKEAVRLREAGVTATALAEQLTAYAASIQHVFAVDDLDHLARGGRLSKSTAFVGGLLNIKPILTITDEGLIDTLDKARGKKRAFKQVVEHVKARGGDFTSKTIGIAYTGDVAIVDELKAVLTAELQPKDFDVTTIGAVIGSHVGLGVFALFFEK</sequence>
<dbReference type="NCBIfam" id="TIGR00762">
    <property type="entry name" value="DegV"/>
    <property type="match status" value="1"/>
</dbReference>
<dbReference type="Gene3D" id="3.40.50.10170">
    <property type="match status" value="1"/>
</dbReference>
<evidence type="ECO:0000256" key="2">
    <source>
        <dbReference type="ARBA" id="ARBA00023121"/>
    </source>
</evidence>
<dbReference type="Proteomes" id="UP000093199">
    <property type="component" value="Unassembled WGS sequence"/>
</dbReference>
<comment type="function">
    <text evidence="1">May bind long-chain fatty acids, such as palmitate, and may play a role in lipid transport or fatty acid metabolism.</text>
</comment>
<keyword evidence="2" id="KW-0446">Lipid-binding</keyword>
<proteinExistence type="predicted"/>
<evidence type="ECO:0000256" key="3">
    <source>
        <dbReference type="SAM" id="Phobius"/>
    </source>
</evidence>
<accession>A0A1C0YE19</accession>
<dbReference type="Pfam" id="PF02645">
    <property type="entry name" value="DegV"/>
    <property type="match status" value="1"/>
</dbReference>
<dbReference type="STRING" id="33978.A6M13_13420"/>